<proteinExistence type="predicted"/>
<feature type="transmembrane region" description="Helical" evidence="1">
    <location>
        <begin position="57"/>
        <end position="74"/>
    </location>
</feature>
<comment type="caution">
    <text evidence="2">The sequence shown here is derived from an EMBL/GenBank/DDBJ whole genome shotgun (WGS) entry which is preliminary data.</text>
</comment>
<gene>
    <name evidence="2" type="ORF">M2280_005534</name>
</gene>
<accession>A0ABT6MIX9</accession>
<feature type="transmembrane region" description="Helical" evidence="1">
    <location>
        <begin position="6"/>
        <end position="23"/>
    </location>
</feature>
<name>A0ABT6MIX9_9NOCA</name>
<dbReference type="EMBL" id="JARXVC010000020">
    <property type="protein sequence ID" value="MDH6284276.1"/>
    <property type="molecule type" value="Genomic_DNA"/>
</dbReference>
<reference evidence="2 3" key="1">
    <citation type="submission" date="2023-04" db="EMBL/GenBank/DDBJ databases">
        <title>Forest soil microbial communities from Buena Vista Peninsula, Colon Province, Panama.</title>
        <authorList>
            <person name="Bouskill N."/>
        </authorList>
    </citation>
    <scope>NUCLEOTIDE SEQUENCE [LARGE SCALE GENOMIC DNA]</scope>
    <source>
        <strain evidence="2 3">CFH S0262</strain>
    </source>
</reference>
<feature type="transmembrane region" description="Helical" evidence="1">
    <location>
        <begin position="30"/>
        <end position="51"/>
    </location>
</feature>
<keyword evidence="1" id="KW-0812">Transmembrane</keyword>
<protein>
    <submittedName>
        <fullName evidence="2">Uncharacterized protein</fullName>
    </submittedName>
</protein>
<evidence type="ECO:0000256" key="1">
    <source>
        <dbReference type="SAM" id="Phobius"/>
    </source>
</evidence>
<evidence type="ECO:0000313" key="2">
    <source>
        <dbReference type="EMBL" id="MDH6284276.1"/>
    </source>
</evidence>
<keyword evidence="1" id="KW-1133">Transmembrane helix</keyword>
<dbReference type="RefSeq" id="WP_280763503.1">
    <property type="nucleotide sequence ID" value="NZ_JARXVC010000020.1"/>
</dbReference>
<sequence length="109" mass="11681">MGLFYAAIALSLLITAGGTDWAIEHAEHRYAALVYVGAWLGAALMTAAVMLPTNVGAAGAALFLWAFGGLAVALRSTPFLLPRRPDGTRPDPVGLNIHRIPGMWLRRRK</sequence>
<keyword evidence="3" id="KW-1185">Reference proteome</keyword>
<keyword evidence="1" id="KW-0472">Membrane</keyword>
<evidence type="ECO:0000313" key="3">
    <source>
        <dbReference type="Proteomes" id="UP001160334"/>
    </source>
</evidence>
<organism evidence="2 3">
    <name type="scientific">Prescottella agglutinans</name>
    <dbReference type="NCBI Taxonomy" id="1644129"/>
    <lineage>
        <taxon>Bacteria</taxon>
        <taxon>Bacillati</taxon>
        <taxon>Actinomycetota</taxon>
        <taxon>Actinomycetes</taxon>
        <taxon>Mycobacteriales</taxon>
        <taxon>Nocardiaceae</taxon>
        <taxon>Prescottella</taxon>
    </lineage>
</organism>
<dbReference type="Proteomes" id="UP001160334">
    <property type="component" value="Unassembled WGS sequence"/>
</dbReference>